<gene>
    <name evidence="2" type="ORF">Rumeso_03550</name>
</gene>
<dbReference type="Proteomes" id="UP000019666">
    <property type="component" value="Unassembled WGS sequence"/>
</dbReference>
<reference evidence="2 3" key="1">
    <citation type="submission" date="2013-02" db="EMBL/GenBank/DDBJ databases">
        <authorList>
            <person name="Fiebig A."/>
            <person name="Goeker M."/>
            <person name="Klenk H.-P.P."/>
        </authorList>
    </citation>
    <scope>NUCLEOTIDE SEQUENCE [LARGE SCALE GENOMIC DNA]</scope>
    <source>
        <strain evidence="2 3">DSM 19309</strain>
    </source>
</reference>
<comment type="caution">
    <text evidence="2">The sequence shown here is derived from an EMBL/GenBank/DDBJ whole genome shotgun (WGS) entry which is preliminary data.</text>
</comment>
<organism evidence="2 3">
    <name type="scientific">Rubellimicrobium mesophilum DSM 19309</name>
    <dbReference type="NCBI Taxonomy" id="442562"/>
    <lineage>
        <taxon>Bacteria</taxon>
        <taxon>Pseudomonadati</taxon>
        <taxon>Pseudomonadota</taxon>
        <taxon>Alphaproteobacteria</taxon>
        <taxon>Rhodobacterales</taxon>
        <taxon>Roseobacteraceae</taxon>
        <taxon>Rubellimicrobium</taxon>
    </lineage>
</organism>
<evidence type="ECO:0000256" key="1">
    <source>
        <dbReference type="SAM" id="MobiDB-lite"/>
    </source>
</evidence>
<keyword evidence="3" id="KW-1185">Reference proteome</keyword>
<dbReference type="HOGENOM" id="CLU_059919_0_0_5"/>
<evidence type="ECO:0000313" key="3">
    <source>
        <dbReference type="Proteomes" id="UP000019666"/>
    </source>
</evidence>
<evidence type="ECO:0000313" key="2">
    <source>
        <dbReference type="EMBL" id="EYD74909.1"/>
    </source>
</evidence>
<dbReference type="AlphaFoldDB" id="A0A017HMA1"/>
<dbReference type="OrthoDB" id="7335506at2"/>
<dbReference type="EMBL" id="AOSK01000099">
    <property type="protein sequence ID" value="EYD74909.1"/>
    <property type="molecule type" value="Genomic_DNA"/>
</dbReference>
<sequence>MNSDVLTVQAEGIRFGFDPMPGLLDGFTVTEGGREIAPLHRAPWVGTGEPMPEGAGPMMAKLGGDWFCAPFGGSAEGSPLHGWTAGARWQVVRQDGGTLRAVLERPVLGATVVKELSVEDGHPFVYQRHALVGGQGRVPVANHANLSLKTGGIIRTSAKSAWETPGTPQESDPARGRSALRYPARSEDPRAFPSVEGSSDLTRYPWNPRHEDFVVGIEAKGHRLGWTAVARPEEEDLYLSLRDARVLPMTMLWHSNGGRDYAPWSSRHFGCLGVEEGAADKMLGLSTEADLSGPGALTLVPDGLAEVRHVIGAIAWPTGEPVAEVAERDGTVEVRGEGGAVRRVPFRAGFLGRD</sequence>
<dbReference type="STRING" id="442562.Rumeso_03550"/>
<name>A0A017HMA1_9RHOB</name>
<protein>
    <submittedName>
        <fullName evidence="2">Uncharacterized protein</fullName>
    </submittedName>
</protein>
<proteinExistence type="predicted"/>
<feature type="region of interest" description="Disordered" evidence="1">
    <location>
        <begin position="158"/>
        <end position="177"/>
    </location>
</feature>
<dbReference type="RefSeq" id="WP_037279678.1">
    <property type="nucleotide sequence ID" value="NZ_KK088563.1"/>
</dbReference>
<accession>A0A017HMA1</accession>